<evidence type="ECO:0000256" key="1">
    <source>
        <dbReference type="SAM" id="MobiDB-lite"/>
    </source>
</evidence>
<comment type="caution">
    <text evidence="3">The sequence shown here is derived from an EMBL/GenBank/DDBJ whole genome shotgun (WGS) entry which is preliminary data.</text>
</comment>
<evidence type="ECO:0000313" key="4">
    <source>
        <dbReference type="Proteomes" id="UP001500305"/>
    </source>
</evidence>
<evidence type="ECO:0000256" key="2">
    <source>
        <dbReference type="SAM" id="Phobius"/>
    </source>
</evidence>
<feature type="compositionally biased region" description="Polar residues" evidence="1">
    <location>
        <begin position="225"/>
        <end position="237"/>
    </location>
</feature>
<feature type="transmembrane region" description="Helical" evidence="2">
    <location>
        <begin position="181"/>
        <end position="200"/>
    </location>
</feature>
<sequence length="249" mass="26747">MESKAQKRPQLGGLATVFLDLFVSIGGYFILRAAGVSVIWSLAIPGIVVGVLTVLSTIRRRKLDVVGVLVLVELAATLGLSFVTNDARIAACRQPLYVLIGGLFCLGTLFGRRPFTAVTTASMATFGDPLRARAFEKAWQDVARYRQQQRTLTTAIGTIMVVDAAVRVLVIYVYPVSRIDVSLLLSNVAGILLFVVIGVVSKKLIMPAREIVLEIVEQLKAESADSGTDIPTASEGGTDTPAHEGFRQS</sequence>
<dbReference type="EMBL" id="BAAATR010000048">
    <property type="protein sequence ID" value="GAA2273947.1"/>
    <property type="molecule type" value="Genomic_DNA"/>
</dbReference>
<dbReference type="RefSeq" id="WP_344640594.1">
    <property type="nucleotide sequence ID" value="NZ_BAAATR010000048.1"/>
</dbReference>
<gene>
    <name evidence="3" type="ORF">GCM10010430_69880</name>
</gene>
<protein>
    <submittedName>
        <fullName evidence="3">Uncharacterized protein</fullName>
    </submittedName>
</protein>
<keyword evidence="2" id="KW-1133">Transmembrane helix</keyword>
<feature type="transmembrane region" description="Helical" evidence="2">
    <location>
        <begin position="12"/>
        <end position="31"/>
    </location>
</feature>
<feature type="transmembrane region" description="Helical" evidence="2">
    <location>
        <begin position="65"/>
        <end position="83"/>
    </location>
</feature>
<name>A0ABN3EWC5_9ACTN</name>
<dbReference type="Proteomes" id="UP001500305">
    <property type="component" value="Unassembled WGS sequence"/>
</dbReference>
<feature type="region of interest" description="Disordered" evidence="1">
    <location>
        <begin position="224"/>
        <end position="249"/>
    </location>
</feature>
<feature type="transmembrane region" description="Helical" evidence="2">
    <location>
        <begin position="37"/>
        <end position="58"/>
    </location>
</feature>
<feature type="transmembrane region" description="Helical" evidence="2">
    <location>
        <begin position="95"/>
        <end position="111"/>
    </location>
</feature>
<keyword evidence="2" id="KW-0472">Membrane</keyword>
<dbReference type="NCBIfam" id="NF041646">
    <property type="entry name" value="VC0807_fam"/>
    <property type="match status" value="1"/>
</dbReference>
<keyword evidence="2" id="KW-0812">Transmembrane</keyword>
<accession>A0ABN3EWC5</accession>
<organism evidence="3 4">
    <name type="scientific">Kitasatospora cystarginea</name>
    <dbReference type="NCBI Taxonomy" id="58350"/>
    <lineage>
        <taxon>Bacteria</taxon>
        <taxon>Bacillati</taxon>
        <taxon>Actinomycetota</taxon>
        <taxon>Actinomycetes</taxon>
        <taxon>Kitasatosporales</taxon>
        <taxon>Streptomycetaceae</taxon>
        <taxon>Kitasatospora</taxon>
    </lineage>
</organism>
<proteinExistence type="predicted"/>
<reference evidence="3 4" key="1">
    <citation type="journal article" date="2019" name="Int. J. Syst. Evol. Microbiol.">
        <title>The Global Catalogue of Microorganisms (GCM) 10K type strain sequencing project: providing services to taxonomists for standard genome sequencing and annotation.</title>
        <authorList>
            <consortium name="The Broad Institute Genomics Platform"/>
            <consortium name="The Broad Institute Genome Sequencing Center for Infectious Disease"/>
            <person name="Wu L."/>
            <person name="Ma J."/>
        </authorList>
    </citation>
    <scope>NUCLEOTIDE SEQUENCE [LARGE SCALE GENOMIC DNA]</scope>
    <source>
        <strain evidence="3 4">JCM 7356</strain>
    </source>
</reference>
<evidence type="ECO:0000313" key="3">
    <source>
        <dbReference type="EMBL" id="GAA2273947.1"/>
    </source>
</evidence>
<feature type="transmembrane region" description="Helical" evidence="2">
    <location>
        <begin position="152"/>
        <end position="175"/>
    </location>
</feature>
<keyword evidence="4" id="KW-1185">Reference proteome</keyword>